<sequence length="252" mass="28604">MSWPLAVLQNTLMGIKPVARLARGLHSTGLSGDAGLARQVLRFYSRFVPIEGQDILEIGPGQTLEVLEHAMAAGAKSCSAVDIEAYVSPDQAKRKQIAYRIYDGMILPFEAGCFDVVCSYTAFEHLRYPAVTLRECFRILRPGGRLVALIDLCDHSHYGRAEPDPLRVFDCLRYSERLWNLMRWNRSSYVNRLRKSEWLTLFNEVRFLLRNEESQVNEEIGRALPALSYLHKYSHDDAVTAVLTVCLEKPGK</sequence>
<dbReference type="AlphaFoldDB" id="A0A1W1I068"/>
<evidence type="ECO:0000313" key="2">
    <source>
        <dbReference type="EMBL" id="SLM46400.1"/>
    </source>
</evidence>
<evidence type="ECO:0000259" key="1">
    <source>
        <dbReference type="Pfam" id="PF08241"/>
    </source>
</evidence>
<evidence type="ECO:0000313" key="3">
    <source>
        <dbReference type="Proteomes" id="UP000192042"/>
    </source>
</evidence>
<dbReference type="Proteomes" id="UP000192042">
    <property type="component" value="Chromosome I"/>
</dbReference>
<dbReference type="STRING" id="1325564.NSJP_0228"/>
<dbReference type="OrthoDB" id="148175at2"/>
<gene>
    <name evidence="2" type="ORF">NSJP_0228</name>
</gene>
<dbReference type="CDD" id="cd02440">
    <property type="entry name" value="AdoMet_MTases"/>
    <property type="match status" value="1"/>
</dbReference>
<dbReference type="GO" id="GO:0008757">
    <property type="term" value="F:S-adenosylmethionine-dependent methyltransferase activity"/>
    <property type="evidence" value="ECO:0007669"/>
    <property type="project" value="InterPro"/>
</dbReference>
<dbReference type="KEGG" id="nja:NSJP_0228"/>
<dbReference type="Pfam" id="PF08241">
    <property type="entry name" value="Methyltransf_11"/>
    <property type="match status" value="1"/>
</dbReference>
<protein>
    <recommendedName>
        <fullName evidence="1">Methyltransferase type 11 domain-containing protein</fullName>
    </recommendedName>
</protein>
<name>A0A1W1I068_9BACT</name>
<organism evidence="2 3">
    <name type="scientific">Nitrospira japonica</name>
    <dbReference type="NCBI Taxonomy" id="1325564"/>
    <lineage>
        <taxon>Bacteria</taxon>
        <taxon>Pseudomonadati</taxon>
        <taxon>Nitrospirota</taxon>
        <taxon>Nitrospiria</taxon>
        <taxon>Nitrospirales</taxon>
        <taxon>Nitrospiraceae</taxon>
        <taxon>Nitrospira</taxon>
    </lineage>
</organism>
<dbReference type="Gene3D" id="3.40.50.150">
    <property type="entry name" value="Vaccinia Virus protein VP39"/>
    <property type="match status" value="1"/>
</dbReference>
<dbReference type="InterPro" id="IPR029063">
    <property type="entry name" value="SAM-dependent_MTases_sf"/>
</dbReference>
<proteinExistence type="predicted"/>
<accession>A0A1W1I068</accession>
<dbReference type="EMBL" id="LT828648">
    <property type="protein sequence ID" value="SLM46400.1"/>
    <property type="molecule type" value="Genomic_DNA"/>
</dbReference>
<feature type="domain" description="Methyltransferase type 11" evidence="1">
    <location>
        <begin position="56"/>
        <end position="147"/>
    </location>
</feature>
<reference evidence="2 3" key="1">
    <citation type="submission" date="2017-03" db="EMBL/GenBank/DDBJ databases">
        <authorList>
            <person name="Afonso C.L."/>
            <person name="Miller P.J."/>
            <person name="Scott M.A."/>
            <person name="Spackman E."/>
            <person name="Goraichik I."/>
            <person name="Dimitrov K.M."/>
            <person name="Suarez D.L."/>
            <person name="Swayne D.E."/>
        </authorList>
    </citation>
    <scope>NUCLEOTIDE SEQUENCE [LARGE SCALE GENOMIC DNA]</scope>
    <source>
        <strain evidence="2">Genome sequencing of Nitrospira japonica strain NJ11</strain>
    </source>
</reference>
<dbReference type="InterPro" id="IPR013216">
    <property type="entry name" value="Methyltransf_11"/>
</dbReference>
<keyword evidence="3" id="KW-1185">Reference proteome</keyword>
<dbReference type="SUPFAM" id="SSF53335">
    <property type="entry name" value="S-adenosyl-L-methionine-dependent methyltransferases"/>
    <property type="match status" value="1"/>
</dbReference>